<sequence length="202" mass="22169">MPHSDDVLHPATLADLDGVPAEQRAEFIEDTLFLCPRPSGVHSLVASRLGGRVDGPFGLGDGGPGGFWILDAPEVHLGKNVVVPDLSGWRVERMSEPPADHRFTIAPDWVCEVLSASTATHDRIRKMRLYAAAGVGHVWLIDPVARTLEVFRRGTDEPWHVIGLHEEAERVRAEPFQAIEIDLALLWKKPRPAAADGPPPRI</sequence>
<dbReference type="PANTHER" id="PTHR34107">
    <property type="entry name" value="SLL0198 PROTEIN-RELATED"/>
    <property type="match status" value="1"/>
</dbReference>
<dbReference type="RefSeq" id="WP_050431467.1">
    <property type="nucleotide sequence ID" value="NZ_CP012159.1"/>
</dbReference>
<dbReference type="AlphaFoldDB" id="A0A0K1EET0"/>
<evidence type="ECO:0000259" key="1">
    <source>
        <dbReference type="Pfam" id="PF05685"/>
    </source>
</evidence>
<organism evidence="2 3">
    <name type="scientific">Chondromyces crocatus</name>
    <dbReference type="NCBI Taxonomy" id="52"/>
    <lineage>
        <taxon>Bacteria</taxon>
        <taxon>Pseudomonadati</taxon>
        <taxon>Myxococcota</taxon>
        <taxon>Polyangia</taxon>
        <taxon>Polyangiales</taxon>
        <taxon>Polyangiaceae</taxon>
        <taxon>Chondromyces</taxon>
    </lineage>
</organism>
<dbReference type="Proteomes" id="UP000067626">
    <property type="component" value="Chromosome"/>
</dbReference>
<dbReference type="OrthoDB" id="5372651at2"/>
<evidence type="ECO:0000313" key="3">
    <source>
        <dbReference type="Proteomes" id="UP000067626"/>
    </source>
</evidence>
<feature type="domain" description="Putative restriction endonuclease" evidence="1">
    <location>
        <begin position="16"/>
        <end position="183"/>
    </location>
</feature>
<dbReference type="InterPro" id="IPR011335">
    <property type="entry name" value="Restrct_endonuc-II-like"/>
</dbReference>
<dbReference type="InterPro" id="IPR012296">
    <property type="entry name" value="Nuclease_put_TT1808"/>
</dbReference>
<proteinExistence type="predicted"/>
<dbReference type="Gene3D" id="3.90.1570.10">
    <property type="entry name" value="tt1808, chain A"/>
    <property type="match status" value="1"/>
</dbReference>
<dbReference type="EMBL" id="CP012159">
    <property type="protein sequence ID" value="AKT39364.1"/>
    <property type="molecule type" value="Genomic_DNA"/>
</dbReference>
<name>A0A0K1EET0_CHOCO</name>
<gene>
    <name evidence="2" type="ORF">CMC5_035110</name>
</gene>
<dbReference type="SUPFAM" id="SSF52980">
    <property type="entry name" value="Restriction endonuclease-like"/>
    <property type="match status" value="1"/>
</dbReference>
<dbReference type="PATRIC" id="fig|52.7.peg.3868"/>
<dbReference type="PANTHER" id="PTHR34107:SF4">
    <property type="entry name" value="SLL1222 PROTEIN"/>
    <property type="match status" value="1"/>
</dbReference>
<protein>
    <recommendedName>
        <fullName evidence="1">Putative restriction endonuclease domain-containing protein</fullName>
    </recommendedName>
</protein>
<keyword evidence="3" id="KW-1185">Reference proteome</keyword>
<reference evidence="2 3" key="1">
    <citation type="submission" date="2015-07" db="EMBL/GenBank/DDBJ databases">
        <title>Genome analysis of myxobacterium Chondromyces crocatus Cm c5 reveals a high potential for natural compound synthesis and the genetic basis for the loss of fruiting body formation.</title>
        <authorList>
            <person name="Zaburannyi N."/>
            <person name="Bunk B."/>
            <person name="Maier J."/>
            <person name="Overmann J."/>
            <person name="Mueller R."/>
        </authorList>
    </citation>
    <scope>NUCLEOTIDE SEQUENCE [LARGE SCALE GENOMIC DNA]</scope>
    <source>
        <strain evidence="2 3">Cm c5</strain>
    </source>
</reference>
<dbReference type="CDD" id="cd06260">
    <property type="entry name" value="DUF820-like"/>
    <property type="match status" value="1"/>
</dbReference>
<dbReference type="STRING" id="52.CMC5_035110"/>
<dbReference type="InterPro" id="IPR008538">
    <property type="entry name" value="Uma2"/>
</dbReference>
<dbReference type="Pfam" id="PF05685">
    <property type="entry name" value="Uma2"/>
    <property type="match status" value="1"/>
</dbReference>
<evidence type="ECO:0000313" key="2">
    <source>
        <dbReference type="EMBL" id="AKT39364.1"/>
    </source>
</evidence>
<dbReference type="KEGG" id="ccro:CMC5_035110"/>
<accession>A0A0K1EET0</accession>